<dbReference type="GO" id="GO:0046819">
    <property type="term" value="P:protein secretion by the type V secretion system"/>
    <property type="evidence" value="ECO:0007669"/>
    <property type="project" value="TreeGrafter"/>
</dbReference>
<evidence type="ECO:0000256" key="1">
    <source>
        <dbReference type="ARBA" id="ARBA00022452"/>
    </source>
</evidence>
<feature type="domain" description="Haemolysin activator HlyB C-terminal" evidence="4">
    <location>
        <begin position="221"/>
        <end position="539"/>
    </location>
</feature>
<dbReference type="EMBL" id="MTHB01000159">
    <property type="protein sequence ID" value="OXC75908.1"/>
    <property type="molecule type" value="Genomic_DNA"/>
</dbReference>
<dbReference type="InterPro" id="IPR051544">
    <property type="entry name" value="TPS_OM_transporter"/>
</dbReference>
<keyword evidence="2" id="KW-0812">Transmembrane</keyword>
<keyword evidence="1" id="KW-1134">Transmembrane beta strand</keyword>
<evidence type="ECO:0000259" key="6">
    <source>
        <dbReference type="Pfam" id="PF17287"/>
    </source>
</evidence>
<evidence type="ECO:0000259" key="5">
    <source>
        <dbReference type="Pfam" id="PF08479"/>
    </source>
</evidence>
<feature type="domain" description="ShlB POTRA" evidence="6">
    <location>
        <begin position="163"/>
        <end position="216"/>
    </location>
</feature>
<dbReference type="PANTHER" id="PTHR34597:SF3">
    <property type="entry name" value="OUTER MEMBRANE TRANSPORTER CDIB"/>
    <property type="match status" value="1"/>
</dbReference>
<evidence type="ECO:0000259" key="4">
    <source>
        <dbReference type="Pfam" id="PF03865"/>
    </source>
</evidence>
<protein>
    <submittedName>
        <fullName evidence="7">Channel-forming transporter/cytolysins activator of TpsB family</fullName>
    </submittedName>
</protein>
<name>A0A226WZ67_CABSO</name>
<accession>A0A226WZ67</accession>
<proteinExistence type="predicted"/>
<dbReference type="InterPro" id="IPR035251">
    <property type="entry name" value="ShlB_POTRA"/>
</dbReference>
<evidence type="ECO:0000256" key="2">
    <source>
        <dbReference type="ARBA" id="ARBA00022692"/>
    </source>
</evidence>
<reference evidence="8" key="1">
    <citation type="submission" date="2017-01" db="EMBL/GenBank/DDBJ databases">
        <title>Genome Analysis of Deinococcus marmoris KOPRI26562.</title>
        <authorList>
            <person name="Kim J.H."/>
            <person name="Oh H.-M."/>
        </authorList>
    </citation>
    <scope>NUCLEOTIDE SEQUENCE [LARGE SCALE GENOMIC DNA]</scope>
    <source>
        <strain evidence="8">PAMC 26633</strain>
    </source>
</reference>
<comment type="caution">
    <text evidence="7">The sequence shown here is derived from an EMBL/GenBank/DDBJ whole genome shotgun (WGS) entry which is preliminary data.</text>
</comment>
<dbReference type="PANTHER" id="PTHR34597">
    <property type="entry name" value="SLR1661 PROTEIN"/>
    <property type="match status" value="1"/>
</dbReference>
<dbReference type="Proteomes" id="UP000214720">
    <property type="component" value="Unassembled WGS sequence"/>
</dbReference>
<keyword evidence="3" id="KW-0998">Cell outer membrane</keyword>
<dbReference type="Gene3D" id="3.10.20.310">
    <property type="entry name" value="membrane protein fhac"/>
    <property type="match status" value="1"/>
</dbReference>
<dbReference type="Pfam" id="PF17287">
    <property type="entry name" value="POTRA_3"/>
    <property type="match status" value="1"/>
</dbReference>
<organism evidence="7 8">
    <name type="scientific">Caballeronia sordidicola</name>
    <name type="common">Burkholderia sordidicola</name>
    <dbReference type="NCBI Taxonomy" id="196367"/>
    <lineage>
        <taxon>Bacteria</taxon>
        <taxon>Pseudomonadati</taxon>
        <taxon>Pseudomonadota</taxon>
        <taxon>Betaproteobacteria</taxon>
        <taxon>Burkholderiales</taxon>
        <taxon>Burkholderiaceae</taxon>
        <taxon>Caballeronia</taxon>
    </lineage>
</organism>
<sequence length="579" mass="64005">MALLAMPLVALAQTQPDPNAAAAARTFALQDQLQQERERALERDRQWQTPDVRLPVGSEPIPAVLPSEAPCFKLDTITLDVPATLPDRIQSFNDPASLHDAFSFARQWLNRYAGQCVGQHGIELLRKGVLAQILARGFVTTRVLLSDQDLSKGTLRFELLPGTIHDIRFADPTIRGTWRSAFPSRPGDLLNLRDIEQGLEQMKRIASQEADMKIEPAAVAGTSDIVIAVQRSKPWKLVLGIDNSGTLETGRFQGTATFGLDNPLGLNDLLSLGVSNDLYFTDKKYGTHGLNAYYSVPWGNWNFSLSGNKSSYFQHIAGANQTFLSQGDTKSLNFRIDRLLYRDQTSKTGVEAQLSRRYGRSFIEDTEIDAQHRDNSFFEVGLTRRQHAGSATLDATLAYKQGVPWFGAQGDLHDPYSGQKLPQTYLYKMATLDASLSVPFKLGDVPFRYASTFRGQFTNQRLFYIDDISIGSFYSVRGFDGEYLLSSEKGFYWRNDLEVPVGNSGQVVYVGLDYGHVYGPSVAALLGKQIAGAVLGIRGGKVGVAGAVSYDFFVGTPLYKPSNYPTARTTAGIQVIYQY</sequence>
<dbReference type="InterPro" id="IPR027282">
    <property type="entry name" value="TPS"/>
</dbReference>
<feature type="domain" description="Polypeptide-transport-associated ShlB-type" evidence="5">
    <location>
        <begin position="107"/>
        <end position="162"/>
    </location>
</feature>
<dbReference type="PIRSF" id="PIRSF029745">
    <property type="entry name" value="FhaC"/>
    <property type="match status" value="1"/>
</dbReference>
<evidence type="ECO:0000313" key="8">
    <source>
        <dbReference type="Proteomes" id="UP000214720"/>
    </source>
</evidence>
<evidence type="ECO:0000313" key="7">
    <source>
        <dbReference type="EMBL" id="OXC75908.1"/>
    </source>
</evidence>
<dbReference type="Pfam" id="PF03865">
    <property type="entry name" value="ShlB"/>
    <property type="match status" value="1"/>
</dbReference>
<dbReference type="GO" id="GO:0008320">
    <property type="term" value="F:protein transmembrane transporter activity"/>
    <property type="evidence" value="ECO:0007669"/>
    <property type="project" value="TreeGrafter"/>
</dbReference>
<dbReference type="InterPro" id="IPR005565">
    <property type="entry name" value="Hemolysn_activator_HlyB_C"/>
</dbReference>
<dbReference type="InterPro" id="IPR013686">
    <property type="entry name" value="Polypept-transport_assoc_ShlB"/>
</dbReference>
<dbReference type="Gene3D" id="2.40.160.50">
    <property type="entry name" value="membrane protein fhac: a member of the omp85/tpsb transporter family"/>
    <property type="match status" value="1"/>
</dbReference>
<dbReference type="GO" id="GO:0098046">
    <property type="term" value="C:type V protein secretion system complex"/>
    <property type="evidence" value="ECO:0007669"/>
    <property type="project" value="TreeGrafter"/>
</dbReference>
<keyword evidence="1" id="KW-0472">Membrane</keyword>
<dbReference type="AlphaFoldDB" id="A0A226WZ67"/>
<dbReference type="Pfam" id="PF08479">
    <property type="entry name" value="POTRA_2"/>
    <property type="match status" value="1"/>
</dbReference>
<evidence type="ECO:0000256" key="3">
    <source>
        <dbReference type="ARBA" id="ARBA00023237"/>
    </source>
</evidence>
<gene>
    <name evidence="7" type="ORF">BSU04_24640</name>
</gene>